<dbReference type="HOGENOM" id="CLU_356715_0_0_10"/>
<evidence type="ECO:0000259" key="1">
    <source>
        <dbReference type="Pfam" id="PF13020"/>
    </source>
</evidence>
<dbReference type="EMBL" id="CP007451">
    <property type="protein sequence ID" value="AHW62303.1"/>
    <property type="molecule type" value="Genomic_DNA"/>
</dbReference>
<feature type="domain" description="Protein NO VEIN C-terminal" evidence="1">
    <location>
        <begin position="592"/>
        <end position="661"/>
    </location>
</feature>
<dbReference type="Pfam" id="PF13020">
    <property type="entry name" value="NOV_C"/>
    <property type="match status" value="1"/>
</dbReference>
<gene>
    <name evidence="2" type="ORF">FH5T_19275</name>
    <name evidence="3" type="ORF">SAMN05444285_1168</name>
</gene>
<evidence type="ECO:0000313" key="3">
    <source>
        <dbReference type="EMBL" id="SET54735.1"/>
    </source>
</evidence>
<dbReference type="OrthoDB" id="1062081at2"/>
<dbReference type="InterPro" id="IPR024975">
    <property type="entry name" value="NOV_C"/>
</dbReference>
<proteinExistence type="predicted"/>
<dbReference type="EMBL" id="FOHT01000016">
    <property type="protein sequence ID" value="SET54735.1"/>
    <property type="molecule type" value="Genomic_DNA"/>
</dbReference>
<evidence type="ECO:0000313" key="2">
    <source>
        <dbReference type="EMBL" id="AHW62303.1"/>
    </source>
</evidence>
<name>X5DH49_9BACT</name>
<evidence type="ECO:0000313" key="5">
    <source>
        <dbReference type="Proteomes" id="UP000181981"/>
    </source>
</evidence>
<dbReference type="Proteomes" id="UP000023772">
    <property type="component" value="Chromosome"/>
</dbReference>
<evidence type="ECO:0000313" key="4">
    <source>
        <dbReference type="Proteomes" id="UP000023772"/>
    </source>
</evidence>
<protein>
    <recommendedName>
        <fullName evidence="1">Protein NO VEIN C-terminal domain-containing protein</fullName>
    </recommendedName>
</protein>
<dbReference type="STRING" id="1168034.FH5T_19275"/>
<dbReference type="Proteomes" id="UP000181981">
    <property type="component" value="Unassembled WGS sequence"/>
</dbReference>
<accession>X5DH49</accession>
<organism evidence="3 5">
    <name type="scientific">Draconibacterium orientale</name>
    <dbReference type="NCBI Taxonomy" id="1168034"/>
    <lineage>
        <taxon>Bacteria</taxon>
        <taxon>Pseudomonadati</taxon>
        <taxon>Bacteroidota</taxon>
        <taxon>Bacteroidia</taxon>
        <taxon>Marinilabiliales</taxon>
        <taxon>Prolixibacteraceae</taxon>
        <taxon>Draconibacterium</taxon>
    </lineage>
</organism>
<dbReference type="KEGG" id="dori:FH5T_19275"/>
<reference evidence="3 5" key="2">
    <citation type="submission" date="2016-10" db="EMBL/GenBank/DDBJ databases">
        <authorList>
            <person name="de Groot N.N."/>
        </authorList>
    </citation>
    <scope>NUCLEOTIDE SEQUENCE [LARGE SCALE GENOMIC DNA]</scope>
    <source>
        <strain evidence="3 5">DSM 25947</strain>
    </source>
</reference>
<dbReference type="AlphaFoldDB" id="X5DH49"/>
<dbReference type="RefSeq" id="WP_038562103.1">
    <property type="nucleotide sequence ID" value="NZ_FOHT01000016.1"/>
</dbReference>
<reference evidence="2 4" key="1">
    <citation type="submission" date="2014-03" db="EMBL/GenBank/DDBJ databases">
        <title>Complete genome sequence of a deeply braunched marine Bacteroidia bacterium Draconibacterium orientale type strain FH5T.</title>
        <authorList>
            <person name="Li X."/>
            <person name="Wang X."/>
            <person name="Xie Z."/>
            <person name="Du Z."/>
            <person name="Chen G."/>
        </authorList>
    </citation>
    <scope>NUCLEOTIDE SEQUENCE [LARGE SCALE GENOMIC DNA]</scope>
    <source>
        <strain evidence="2 4">FH5</strain>
    </source>
</reference>
<keyword evidence="4" id="KW-1185">Reference proteome</keyword>
<sequence length="786" mass="94041">MIEIVDINPDIIRINYEIDVKGGKPVKFSDTINFSDILADFKPIHYRYCDYQDEIDFLKPFTDYLLTRRAGEENWILAYESDFEESREMFKRYFLWGLWRFKEKFFSHSNSYIQNVEDEYSRYNKNPKQQLFIQLQKLLLNGKSNQHLALEETEIGTLKEASIIEILEKYFDKIDIMVHNCVEESRRLIGKIKMEYNERVAHIEQLGFSHPFGIDLSSVFRNEDTFFTFFIKEIRKNKAEQLSKKYKRDFVAYAKDISIETILIKTDYPMGPIWGSKYHDNLFSNATPPFRRIHFMEFSSENGYNFPYFYYSFGDFDPSKNEIHFLNFLEDYLDNLSGIEIETKPAPQHDCYVLKLLINDHEFATEFARIIHKYNENWTGNKWTKNTSASISILIPFDSKCSFINNRVDKLDFKNGRLAATKGNFEGIYILKNDKLIKKDISLLLEQSWRADKQLERLSWDVNKQSEFIKSDFNVIINNVFSESKFNAFFEVKKNKIRDSRNQLSYDLIRKVSKIQNIKLNFFKDEIFNKSKDSINKIENQHQFVISKTRKRNNEDFGRKAEQEVYKYFSQKLLTYQLSINLIGSNFPFVKDLKVEWNNKNEESYLPYDMVFKCEDFEFFIDVKATRGTKDTIFYLSIAELKKILEDPKRYAIARVYYDEDSFDDNFIQLNSELNLSFYQVSNETIKIINENIDEWENYYEENSIRFNLSHFEKFVMPENTKKLIDKYCAEYHRDFRCIVSKLVDEYASDLIFTADYYQALTKDNELKKYIEKRKNTFINYIVSEN</sequence>